<reference evidence="2" key="1">
    <citation type="journal article" date="2020" name="Nature">
        <title>Giant virus diversity and host interactions through global metagenomics.</title>
        <authorList>
            <person name="Schulz F."/>
            <person name="Roux S."/>
            <person name="Paez-Espino D."/>
            <person name="Jungbluth S."/>
            <person name="Walsh D.A."/>
            <person name="Denef V.J."/>
            <person name="McMahon K.D."/>
            <person name="Konstantinidis K.T."/>
            <person name="Eloe-Fadrosh E.A."/>
            <person name="Kyrpides N.C."/>
            <person name="Woyke T."/>
        </authorList>
    </citation>
    <scope>NUCLEOTIDE SEQUENCE</scope>
    <source>
        <strain evidence="2">GVMAG-M-3300020727-4</strain>
    </source>
</reference>
<protein>
    <submittedName>
        <fullName evidence="2">Uncharacterized protein</fullName>
    </submittedName>
</protein>
<dbReference type="EMBL" id="MN739405">
    <property type="protein sequence ID" value="QHT03126.1"/>
    <property type="molecule type" value="Genomic_DNA"/>
</dbReference>
<accession>A0A6C0CEE1</accession>
<dbReference type="AlphaFoldDB" id="A0A6C0CEE1"/>
<evidence type="ECO:0000313" key="2">
    <source>
        <dbReference type="EMBL" id="QHT03126.1"/>
    </source>
</evidence>
<keyword evidence="1" id="KW-0812">Transmembrane</keyword>
<organism evidence="2">
    <name type="scientific">viral metagenome</name>
    <dbReference type="NCBI Taxonomy" id="1070528"/>
    <lineage>
        <taxon>unclassified sequences</taxon>
        <taxon>metagenomes</taxon>
        <taxon>organismal metagenomes</taxon>
    </lineage>
</organism>
<keyword evidence="1" id="KW-0472">Membrane</keyword>
<name>A0A6C0CEE1_9ZZZZ</name>
<sequence length="76" mass="8953">MNLIDLSIGKLYENSIQTVIDIINETVYLIDNNNYYKSDYYNQYIKILTKNDRLFYIGIILIILSFVIYFIDGASI</sequence>
<feature type="transmembrane region" description="Helical" evidence="1">
    <location>
        <begin position="54"/>
        <end position="71"/>
    </location>
</feature>
<keyword evidence="1" id="KW-1133">Transmembrane helix</keyword>
<evidence type="ECO:0000256" key="1">
    <source>
        <dbReference type="SAM" id="Phobius"/>
    </source>
</evidence>
<proteinExistence type="predicted"/>